<dbReference type="Proteomes" id="UP000494106">
    <property type="component" value="Unassembled WGS sequence"/>
</dbReference>
<dbReference type="EMBL" id="CADEBD010000291">
    <property type="protein sequence ID" value="CAB3232790.1"/>
    <property type="molecule type" value="Genomic_DNA"/>
</dbReference>
<feature type="region of interest" description="Disordered" evidence="1">
    <location>
        <begin position="272"/>
        <end position="331"/>
    </location>
</feature>
<feature type="region of interest" description="Disordered" evidence="1">
    <location>
        <begin position="60"/>
        <end position="79"/>
    </location>
</feature>
<organism evidence="2 5">
    <name type="scientific">Arctia plantaginis</name>
    <name type="common">Wood tiger moth</name>
    <name type="synonym">Phalaena plantaginis</name>
    <dbReference type="NCBI Taxonomy" id="874455"/>
    <lineage>
        <taxon>Eukaryota</taxon>
        <taxon>Metazoa</taxon>
        <taxon>Ecdysozoa</taxon>
        <taxon>Arthropoda</taxon>
        <taxon>Hexapoda</taxon>
        <taxon>Insecta</taxon>
        <taxon>Pterygota</taxon>
        <taxon>Neoptera</taxon>
        <taxon>Endopterygota</taxon>
        <taxon>Lepidoptera</taxon>
        <taxon>Glossata</taxon>
        <taxon>Ditrysia</taxon>
        <taxon>Noctuoidea</taxon>
        <taxon>Erebidae</taxon>
        <taxon>Arctiinae</taxon>
        <taxon>Arctia</taxon>
    </lineage>
</organism>
<sequence>MENSKQLNRSEDDTELQYNQDSSQECIITTELVESEEETDNRTNDVDIMANTQQTFELPKISKRSNNKPKGKGMGKKSANHQRKIVETLGFMIWLKDFWDNEHTIKLMGQFLTKLRDYCYRNNEHKMLKIVRPMKEVFKAIIIDMEKQKQSLKSISWDLFEQWALNAGLYTMYTNCHQMVWETDFEETLFRIFGEIYSQDAQEGSEISEDEECSLLPSIKTTSTLSTTVRTEEDPADVDICDISVNTRPRTKKTVKFSSPPGHRSSEVLTSKLKMSSKKFNTDSEKRPAKRRISSDTEEEELVLTVKKPMKSNNPPPVEENNTDSDASDNLEGLLDGVVQQQSLRLTTGAISQNISVKHLDQLVILKSRGERGLKVVKLEIYSDCLRKPKTEWWKSAEFRGTFLSYGAESRVQKLTNQLKTEAYKQVAKTKDVEMETLHWITLKRKKAN</sequence>
<comment type="caution">
    <text evidence="2">The sequence shown here is derived from an EMBL/GenBank/DDBJ whole genome shotgun (WGS) entry which is preliminary data.</text>
</comment>
<dbReference type="AlphaFoldDB" id="A0A8S0ZJI7"/>
<evidence type="ECO:0000313" key="3">
    <source>
        <dbReference type="EMBL" id="CAB3237594.1"/>
    </source>
</evidence>
<evidence type="ECO:0000256" key="1">
    <source>
        <dbReference type="SAM" id="MobiDB-lite"/>
    </source>
</evidence>
<dbReference type="OrthoDB" id="7466984at2759"/>
<reference evidence="4 5" key="1">
    <citation type="submission" date="2020-04" db="EMBL/GenBank/DDBJ databases">
        <authorList>
            <person name="Wallbank WR R."/>
            <person name="Pardo Diaz C."/>
            <person name="Kozak K."/>
            <person name="Martin S."/>
            <person name="Jiggins C."/>
            <person name="Moest M."/>
            <person name="Warren A I."/>
            <person name="Byers J.R.P. K."/>
            <person name="Montejo-Kovacevich G."/>
            <person name="Yen C E."/>
        </authorList>
    </citation>
    <scope>NUCLEOTIDE SEQUENCE [LARGE SCALE GENOMIC DNA]</scope>
</reference>
<name>A0A8S0ZJI7_ARCPL</name>
<evidence type="ECO:0000313" key="2">
    <source>
        <dbReference type="EMBL" id="CAB3232790.1"/>
    </source>
</evidence>
<keyword evidence="4" id="KW-1185">Reference proteome</keyword>
<protein>
    <submittedName>
        <fullName evidence="2">Uncharacterized protein</fullName>
    </submittedName>
</protein>
<proteinExistence type="predicted"/>
<feature type="region of interest" description="Disordered" evidence="1">
    <location>
        <begin position="1"/>
        <end position="23"/>
    </location>
</feature>
<dbReference type="EMBL" id="CADEBC010000492">
    <property type="protein sequence ID" value="CAB3237594.1"/>
    <property type="molecule type" value="Genomic_DNA"/>
</dbReference>
<evidence type="ECO:0000313" key="4">
    <source>
        <dbReference type="Proteomes" id="UP000494106"/>
    </source>
</evidence>
<feature type="compositionally biased region" description="Basic residues" evidence="1">
    <location>
        <begin position="61"/>
        <end position="79"/>
    </location>
</feature>
<accession>A0A8S0ZJI7</accession>
<dbReference type="Proteomes" id="UP000494256">
    <property type="component" value="Unassembled WGS sequence"/>
</dbReference>
<gene>
    <name evidence="2" type="ORF">APLA_LOCUS5830</name>
    <name evidence="3" type="ORF">APLA_LOCUS6972</name>
</gene>
<evidence type="ECO:0000313" key="5">
    <source>
        <dbReference type="Proteomes" id="UP000494256"/>
    </source>
</evidence>